<accession>A0A6I3IVN4</accession>
<gene>
    <name evidence="1" type="ORF">GGG17_02850</name>
</gene>
<dbReference type="EMBL" id="WLVL01000016">
    <property type="protein sequence ID" value="MTB70926.1"/>
    <property type="molecule type" value="Genomic_DNA"/>
</dbReference>
<reference evidence="1 2" key="1">
    <citation type="submission" date="2019-11" db="EMBL/GenBank/DDBJ databases">
        <title>Whole genome sequencing identifies a novel species of the genus Arsenicicoccus isolated from human blood.</title>
        <authorList>
            <person name="Jeong J.H."/>
            <person name="Kweon O.J."/>
            <person name="Kim H.R."/>
            <person name="Kim T.-H."/>
            <person name="Ha S.-M."/>
            <person name="Lee M.-K."/>
        </authorList>
    </citation>
    <scope>NUCLEOTIDE SEQUENCE [LARGE SCALE GENOMIC DNA]</scope>
    <source>
        <strain evidence="1 2">MKL-02</strain>
    </source>
</reference>
<comment type="caution">
    <text evidence="1">The sequence shown here is derived from an EMBL/GenBank/DDBJ whole genome shotgun (WGS) entry which is preliminary data.</text>
</comment>
<evidence type="ECO:0000313" key="2">
    <source>
        <dbReference type="Proteomes" id="UP000431092"/>
    </source>
</evidence>
<organism evidence="1 2">
    <name type="scientific">Arsenicicoccus cauae</name>
    <dbReference type="NCBI Taxonomy" id="2663847"/>
    <lineage>
        <taxon>Bacteria</taxon>
        <taxon>Bacillati</taxon>
        <taxon>Actinomycetota</taxon>
        <taxon>Actinomycetes</taxon>
        <taxon>Micrococcales</taxon>
        <taxon>Intrasporangiaceae</taxon>
        <taxon>Arsenicicoccus</taxon>
    </lineage>
</organism>
<dbReference type="AlphaFoldDB" id="A0A6I3IVN4"/>
<dbReference type="Proteomes" id="UP000431092">
    <property type="component" value="Unassembled WGS sequence"/>
</dbReference>
<sequence>MSGADDGPVRPSDGQWMPPDLLAGFKTQWMPPDLLAGFKTQWMPPDLLAGFKTQWMPPDLLAGFQAHVERLRETLRRRALPSNLHSLSGVTSDDVLNFTQVHGVSLYLVPRPAVAARLLSASDSPRVRRILGDERGAIIADCREVFARCDSVETMHLRQFAEQAADALEADLFGASQALSASLLDVLNQRHLPRIWGGPVKRGKAAPTVEDALASLAISDPWGTYIVHVVWQAWASYRLSNGDPVPHTFSRHASVHSPGPRQYSRRNAVQALMIVTSTMAYLNGLH</sequence>
<dbReference type="RefSeq" id="WP_154592283.1">
    <property type="nucleotide sequence ID" value="NZ_WLVL01000016.1"/>
</dbReference>
<evidence type="ECO:0000313" key="1">
    <source>
        <dbReference type="EMBL" id="MTB70926.1"/>
    </source>
</evidence>
<protein>
    <submittedName>
        <fullName evidence="1">Uncharacterized protein</fullName>
    </submittedName>
</protein>
<name>A0A6I3IVN4_9MICO</name>
<keyword evidence="2" id="KW-1185">Reference proteome</keyword>
<proteinExistence type="predicted"/>